<evidence type="ECO:0000313" key="2">
    <source>
        <dbReference type="EMBL" id="OUL59258.1"/>
    </source>
</evidence>
<keyword evidence="3" id="KW-1185">Reference proteome</keyword>
<dbReference type="GO" id="GO:0019068">
    <property type="term" value="P:virion assembly"/>
    <property type="evidence" value="ECO:0007669"/>
    <property type="project" value="InterPro"/>
</dbReference>
<feature type="region of interest" description="Disordered" evidence="1">
    <location>
        <begin position="497"/>
        <end position="522"/>
    </location>
</feature>
<name>A0A244CUI1_PSEDV</name>
<reference evidence="2 3" key="1">
    <citation type="submission" date="2017-02" db="EMBL/GenBank/DDBJ databases">
        <title>Pseudoalteromonas ulvae TC14 Genome.</title>
        <authorList>
            <person name="Molmeret M."/>
        </authorList>
    </citation>
    <scope>NUCLEOTIDE SEQUENCE [LARGE SCALE GENOMIC DNA]</scope>
    <source>
        <strain evidence="2">TC14</strain>
    </source>
</reference>
<gene>
    <name evidence="2" type="ORF">B1199_03035</name>
</gene>
<dbReference type="InterPro" id="IPR006429">
    <property type="entry name" value="Phage_lambda_portal"/>
</dbReference>
<dbReference type="EMBL" id="MWPV01000001">
    <property type="protein sequence ID" value="OUL59258.1"/>
    <property type="molecule type" value="Genomic_DNA"/>
</dbReference>
<proteinExistence type="predicted"/>
<dbReference type="GO" id="GO:0005198">
    <property type="term" value="F:structural molecule activity"/>
    <property type="evidence" value="ECO:0007669"/>
    <property type="project" value="InterPro"/>
</dbReference>
<evidence type="ECO:0000313" key="3">
    <source>
        <dbReference type="Proteomes" id="UP000194841"/>
    </source>
</evidence>
<dbReference type="Proteomes" id="UP000194841">
    <property type="component" value="Unassembled WGS sequence"/>
</dbReference>
<organism evidence="2 3">
    <name type="scientific">Pseudoalteromonas ulvae</name>
    <dbReference type="NCBI Taxonomy" id="107327"/>
    <lineage>
        <taxon>Bacteria</taxon>
        <taxon>Pseudomonadati</taxon>
        <taxon>Pseudomonadota</taxon>
        <taxon>Gammaproteobacteria</taxon>
        <taxon>Alteromonadales</taxon>
        <taxon>Pseudoalteromonadaceae</taxon>
        <taxon>Pseudoalteromonas</taxon>
    </lineage>
</organism>
<dbReference type="OrthoDB" id="622132at2"/>
<comment type="caution">
    <text evidence="2">The sequence shown here is derived from an EMBL/GenBank/DDBJ whole genome shotgun (WGS) entry which is preliminary data.</text>
</comment>
<accession>A0A244CUI1</accession>
<feature type="compositionally biased region" description="Polar residues" evidence="1">
    <location>
        <begin position="506"/>
        <end position="516"/>
    </location>
</feature>
<dbReference type="AlphaFoldDB" id="A0A244CUI1"/>
<protein>
    <submittedName>
        <fullName evidence="2">Phage portal protein</fullName>
    </submittedName>
</protein>
<dbReference type="NCBIfam" id="TIGR01539">
    <property type="entry name" value="portal_lambda"/>
    <property type="match status" value="1"/>
</dbReference>
<dbReference type="Pfam" id="PF05136">
    <property type="entry name" value="Phage_portal_2"/>
    <property type="match status" value="1"/>
</dbReference>
<evidence type="ECO:0000256" key="1">
    <source>
        <dbReference type="SAM" id="MobiDB-lite"/>
    </source>
</evidence>
<sequence length="522" mass="58059">MDLLASDGVTPLRQHLAAYTGASHGFGGQLSNWNPSSKSADAALLPQLKQANARADDLVRNHALATGGVQLHVDNIVGSLFRPSYKLNYKVLGMNEQDARTFIKEAEQAFIEFAESPQCYIDAERKRTFTMLVRAITAGHCHHGEGMAVAEWINRPGSMFRTAIKLVSPKRVSNPRGSSNTNRLRAGVNTDRHGAALGYWVKEDTYSDYGDLDSYGGNWKYVKRETNWGRTQFIHVFEPLEAGQTRGANLFLSSMEQMKSLSTLQDTKLQNAIINAMYAAVIESELDSEQAFQLISGEGGAEQMQKWMSYMGDYHATAGIKLGGAKVPHLVPGEHLKFTQSNNADNGFTDLEASMLRYMAAGLGVSYEQLSRDYSKVSYSSARASINEAWRYTMGKRKVIAAKFASLVFGIWLEEALHKGILTAPKSRFSFYERRDAWTKCDWIGAGKLSIDGLKEVKESILRIEGGLSTYEKELALMGEDYQETFEQQAREIAERKAQGLPPPSWITSLQLSPEQTEMEQA</sequence>
<dbReference type="RefSeq" id="WP_086742651.1">
    <property type="nucleotide sequence ID" value="NZ_MWPV01000001.1"/>
</dbReference>